<keyword evidence="12" id="KW-0732">Signal</keyword>
<evidence type="ECO:0000256" key="2">
    <source>
        <dbReference type="ARBA" id="ARBA00004948"/>
    </source>
</evidence>
<organism evidence="14 15">
    <name type="scientific">Nesterenkonia sandarakina</name>
    <dbReference type="NCBI Taxonomy" id="272918"/>
    <lineage>
        <taxon>Bacteria</taxon>
        <taxon>Bacillati</taxon>
        <taxon>Actinomycetota</taxon>
        <taxon>Actinomycetes</taxon>
        <taxon>Micrococcales</taxon>
        <taxon>Micrococcaceae</taxon>
        <taxon>Nesterenkonia</taxon>
    </lineage>
</organism>
<comment type="pathway">
    <text evidence="2">Cofactor biosynthesis; thiamine diphosphate biosynthesis.</text>
</comment>
<gene>
    <name evidence="14" type="ORF">BCL67_11049</name>
</gene>
<dbReference type="GO" id="GO:0016740">
    <property type="term" value="F:transferase activity"/>
    <property type="evidence" value="ECO:0007669"/>
    <property type="project" value="UniProtKB-KW"/>
</dbReference>
<reference evidence="14 15" key="1">
    <citation type="submission" date="2018-03" db="EMBL/GenBank/DDBJ databases">
        <title>Comparative analysis of microorganisms from saline springs in Andes Mountain Range, Colombia.</title>
        <authorList>
            <person name="Rubin E."/>
        </authorList>
    </citation>
    <scope>NUCLEOTIDE SEQUENCE [LARGE SCALE GENOMIC DNA]</scope>
    <source>
        <strain evidence="14 15">CG 35</strain>
    </source>
</reference>
<keyword evidence="9" id="KW-0408">Iron</keyword>
<feature type="signal peptide" evidence="12">
    <location>
        <begin position="1"/>
        <end position="32"/>
    </location>
</feature>
<evidence type="ECO:0000256" key="5">
    <source>
        <dbReference type="ARBA" id="ARBA00022679"/>
    </source>
</evidence>
<dbReference type="InterPro" id="IPR027939">
    <property type="entry name" value="NMT1/THI5"/>
</dbReference>
<keyword evidence="15" id="KW-1185">Reference proteome</keyword>
<dbReference type="Proteomes" id="UP000238217">
    <property type="component" value="Unassembled WGS sequence"/>
</dbReference>
<keyword evidence="6" id="KW-0479">Metal-binding</keyword>
<evidence type="ECO:0000256" key="3">
    <source>
        <dbReference type="ARBA" id="ARBA00009406"/>
    </source>
</evidence>
<comment type="subunit">
    <text evidence="4">Homodimer.</text>
</comment>
<dbReference type="SUPFAM" id="SSF53850">
    <property type="entry name" value="Periplasmic binding protein-like II"/>
    <property type="match status" value="1"/>
</dbReference>
<evidence type="ECO:0000256" key="8">
    <source>
        <dbReference type="ARBA" id="ARBA00022977"/>
    </source>
</evidence>
<dbReference type="AlphaFoldDB" id="A0A2T0YII9"/>
<keyword evidence="8" id="KW-0784">Thiamine biosynthesis</keyword>
<dbReference type="Gene3D" id="3.40.190.10">
    <property type="entry name" value="Periplasmic binding protein-like II"/>
    <property type="match status" value="2"/>
</dbReference>
<protein>
    <recommendedName>
        <fullName evidence="10">Thiamine pyrimidine synthase</fullName>
    </recommendedName>
</protein>
<evidence type="ECO:0000313" key="14">
    <source>
        <dbReference type="EMBL" id="PRZ14950.1"/>
    </source>
</evidence>
<dbReference type="Pfam" id="PF09084">
    <property type="entry name" value="NMT1"/>
    <property type="match status" value="1"/>
</dbReference>
<dbReference type="GO" id="GO:0046872">
    <property type="term" value="F:metal ion binding"/>
    <property type="evidence" value="ECO:0007669"/>
    <property type="project" value="UniProtKB-KW"/>
</dbReference>
<dbReference type="InterPro" id="IPR015168">
    <property type="entry name" value="SsuA/THI5"/>
</dbReference>
<feature type="domain" description="SsuA/THI5-like" evidence="13">
    <location>
        <begin position="59"/>
        <end position="270"/>
    </location>
</feature>
<keyword evidence="7" id="KW-0663">Pyridoxal phosphate</keyword>
<dbReference type="PANTHER" id="PTHR31528">
    <property type="entry name" value="4-AMINO-5-HYDROXYMETHYL-2-METHYLPYRIMIDINE PHOSPHATE SYNTHASE THI11-RELATED"/>
    <property type="match status" value="1"/>
</dbReference>
<evidence type="ECO:0000256" key="6">
    <source>
        <dbReference type="ARBA" id="ARBA00022723"/>
    </source>
</evidence>
<evidence type="ECO:0000313" key="15">
    <source>
        <dbReference type="Proteomes" id="UP000238217"/>
    </source>
</evidence>
<evidence type="ECO:0000256" key="12">
    <source>
        <dbReference type="SAM" id="SignalP"/>
    </source>
</evidence>
<keyword evidence="5" id="KW-0808">Transferase</keyword>
<sequence>MHTRTRSHRHSLTGLAALGVLLLTSCSGDDAAADSEDGASGEASYGALEIPLSWVKTWEFAGMYFAEDSGYYEEAGFESVNLISGGPSATPAATQLVTGDNLAAMSNPIDTASLIEAEGEDAPVKIIGSVFQQNAFSIFSLADNPAEEPADLEGMTVGVAPGNEPAFYAFLEVNDIDEEDVEVVSIQGDAGGLLTGEFDASIGFATNQATAIELEGAEVVNMMLADHGLPFAAGSIVTTEENIEENRDELKAFLEATIRGWQDALNDPEAGVEMTVEDHGADQGLDPEHQQLTAERQMELMTNEWTDENGLLTMSDEAVDDTLEAVEAVGYELPDDIFDMTLINEVYEENPDLIEY</sequence>
<evidence type="ECO:0000259" key="13">
    <source>
        <dbReference type="Pfam" id="PF09084"/>
    </source>
</evidence>
<comment type="catalytic activity">
    <reaction evidence="11">
        <text>N(6)-(pyridoxal phosphate)-L-lysyl-[4-amino-5-hydroxymethyl-2-methylpyrimidine phosphate synthase] + L-histidyl-[4-amino-5-hydroxymethyl-2-methylpyrimidine phosphate synthase] + 2 Fe(3+) + 4 H2O = L-lysyl-[4-amino-5-hydroxymethyl-2-methylpyrimidine phosphate synthase] + (2S)-2-amino-5-hydroxy-4-oxopentanoyl-[4-amino-5-hydroxymethyl-2-methylpyrimidine phosphate synthase] + 4-amino-2-methyl-5-(phosphooxymethyl)pyrimidine + 3-oxopropanoate + 2 Fe(2+) + 2 H(+)</text>
        <dbReference type="Rhea" id="RHEA:65756"/>
        <dbReference type="Rhea" id="RHEA-COMP:16892"/>
        <dbReference type="Rhea" id="RHEA-COMP:16893"/>
        <dbReference type="Rhea" id="RHEA-COMP:16894"/>
        <dbReference type="Rhea" id="RHEA-COMP:16895"/>
        <dbReference type="ChEBI" id="CHEBI:15377"/>
        <dbReference type="ChEBI" id="CHEBI:15378"/>
        <dbReference type="ChEBI" id="CHEBI:29033"/>
        <dbReference type="ChEBI" id="CHEBI:29034"/>
        <dbReference type="ChEBI" id="CHEBI:29969"/>
        <dbReference type="ChEBI" id="CHEBI:29979"/>
        <dbReference type="ChEBI" id="CHEBI:33190"/>
        <dbReference type="ChEBI" id="CHEBI:58354"/>
        <dbReference type="ChEBI" id="CHEBI:143915"/>
        <dbReference type="ChEBI" id="CHEBI:157692"/>
    </reaction>
    <physiologicalReaction direction="left-to-right" evidence="11">
        <dbReference type="Rhea" id="RHEA:65757"/>
    </physiologicalReaction>
</comment>
<name>A0A2T0YII9_9MICC</name>
<comment type="similarity">
    <text evidence="3">Belongs to the NMT1/THI5 family.</text>
</comment>
<dbReference type="EMBL" id="PVTY01000010">
    <property type="protein sequence ID" value="PRZ14950.1"/>
    <property type="molecule type" value="Genomic_DNA"/>
</dbReference>
<feature type="chain" id="PRO_5039106430" description="Thiamine pyrimidine synthase" evidence="12">
    <location>
        <begin position="33"/>
        <end position="356"/>
    </location>
</feature>
<evidence type="ECO:0000256" key="1">
    <source>
        <dbReference type="ARBA" id="ARBA00003469"/>
    </source>
</evidence>
<dbReference type="PANTHER" id="PTHR31528:SF1">
    <property type="entry name" value="4-AMINO-5-HYDROXYMETHYL-2-METHYLPYRIMIDINE PHOSPHATE SYNTHASE THI11-RELATED"/>
    <property type="match status" value="1"/>
</dbReference>
<evidence type="ECO:0000256" key="10">
    <source>
        <dbReference type="ARBA" id="ARBA00033171"/>
    </source>
</evidence>
<proteinExistence type="inferred from homology"/>
<evidence type="ECO:0000256" key="9">
    <source>
        <dbReference type="ARBA" id="ARBA00023004"/>
    </source>
</evidence>
<evidence type="ECO:0000256" key="4">
    <source>
        <dbReference type="ARBA" id="ARBA00011738"/>
    </source>
</evidence>
<dbReference type="GO" id="GO:0009228">
    <property type="term" value="P:thiamine biosynthetic process"/>
    <property type="evidence" value="ECO:0007669"/>
    <property type="project" value="UniProtKB-KW"/>
</dbReference>
<comment type="caution">
    <text evidence="14">The sequence shown here is derived from an EMBL/GenBank/DDBJ whole genome shotgun (WGS) entry which is preliminary data.</text>
</comment>
<evidence type="ECO:0000256" key="11">
    <source>
        <dbReference type="ARBA" id="ARBA00048179"/>
    </source>
</evidence>
<evidence type="ECO:0000256" key="7">
    <source>
        <dbReference type="ARBA" id="ARBA00022898"/>
    </source>
</evidence>
<dbReference type="PROSITE" id="PS51257">
    <property type="entry name" value="PROKAR_LIPOPROTEIN"/>
    <property type="match status" value="1"/>
</dbReference>
<comment type="function">
    <text evidence="1">Responsible for the formation of the pyrimidine heterocycle in the thiamine biosynthesis pathway. Catalyzes the formation of hydroxymethylpyrimidine phosphate (HMP-P) from histidine and pyridoxal phosphate (PLP). The protein uses PLP and the active site histidine to form HMP-P, generating an inactive enzyme. The enzyme can only undergo a single turnover, which suggests it is a suicide enzyme.</text>
</comment>
<accession>A0A2T0YII9</accession>